<dbReference type="GO" id="GO:0030570">
    <property type="term" value="F:pectate lyase activity"/>
    <property type="evidence" value="ECO:0007669"/>
    <property type="project" value="UniProtKB-EC"/>
</dbReference>
<evidence type="ECO:0000313" key="13">
    <source>
        <dbReference type="EMBL" id="KAE8729858.1"/>
    </source>
</evidence>
<keyword evidence="7 10" id="KW-0106">Calcium</keyword>
<dbReference type="GO" id="GO:0046872">
    <property type="term" value="F:metal ion binding"/>
    <property type="evidence" value="ECO:0007669"/>
    <property type="project" value="UniProtKB-KW"/>
</dbReference>
<evidence type="ECO:0000256" key="5">
    <source>
        <dbReference type="ARBA" id="ARBA00022723"/>
    </source>
</evidence>
<evidence type="ECO:0000256" key="7">
    <source>
        <dbReference type="ARBA" id="ARBA00022837"/>
    </source>
</evidence>
<comment type="cofactor">
    <cofactor evidence="10">
        <name>Ca(2+)</name>
        <dbReference type="ChEBI" id="CHEBI:29108"/>
    </cofactor>
    <text evidence="10">Binds 1 Ca(2+) ion. Required for its activity.</text>
</comment>
<comment type="catalytic activity">
    <reaction evidence="1 10">
        <text>Eliminative cleavage of (1-&gt;4)-alpha-D-galacturonan to give oligosaccharides with 4-deoxy-alpha-D-galact-4-enuronosyl groups at their non-reducing ends.</text>
        <dbReference type="EC" id="4.2.2.2"/>
    </reaction>
</comment>
<evidence type="ECO:0000256" key="9">
    <source>
        <dbReference type="ARBA" id="ARBA00023239"/>
    </source>
</evidence>
<organism evidence="13 14">
    <name type="scientific">Hibiscus syriacus</name>
    <name type="common">Rose of Sharon</name>
    <dbReference type="NCBI Taxonomy" id="106335"/>
    <lineage>
        <taxon>Eukaryota</taxon>
        <taxon>Viridiplantae</taxon>
        <taxon>Streptophyta</taxon>
        <taxon>Embryophyta</taxon>
        <taxon>Tracheophyta</taxon>
        <taxon>Spermatophyta</taxon>
        <taxon>Magnoliopsida</taxon>
        <taxon>eudicotyledons</taxon>
        <taxon>Gunneridae</taxon>
        <taxon>Pentapetalae</taxon>
        <taxon>rosids</taxon>
        <taxon>malvids</taxon>
        <taxon>Malvales</taxon>
        <taxon>Malvaceae</taxon>
        <taxon>Malvoideae</taxon>
        <taxon>Hibiscus</taxon>
    </lineage>
</organism>
<dbReference type="InterPro" id="IPR012334">
    <property type="entry name" value="Pectin_lyas_fold"/>
</dbReference>
<evidence type="ECO:0000256" key="6">
    <source>
        <dbReference type="ARBA" id="ARBA00022729"/>
    </source>
</evidence>
<dbReference type="PANTHER" id="PTHR31683">
    <property type="entry name" value="PECTATE LYASE 18-RELATED"/>
    <property type="match status" value="1"/>
</dbReference>
<comment type="pathway">
    <text evidence="2 10">Glycan metabolism; pectin degradation; 2-dehydro-3-deoxy-D-gluconate from pectin: step 2/5.</text>
</comment>
<dbReference type="SUPFAM" id="SSF51126">
    <property type="entry name" value="Pectin lyase-like"/>
    <property type="match status" value="1"/>
</dbReference>
<dbReference type="InterPro" id="IPR045032">
    <property type="entry name" value="PEL"/>
</dbReference>
<feature type="region of interest" description="Disordered" evidence="11">
    <location>
        <begin position="81"/>
        <end position="109"/>
    </location>
</feature>
<accession>A0A6A3CRQ0</accession>
<keyword evidence="5 10" id="KW-0479">Metal-binding</keyword>
<gene>
    <name evidence="13" type="ORF">F3Y22_tig00003103pilonHSYRG00020</name>
</gene>
<comment type="caution">
    <text evidence="13">The sequence shown here is derived from an EMBL/GenBank/DDBJ whole genome shotgun (WGS) entry which is preliminary data.</text>
</comment>
<evidence type="ECO:0000256" key="3">
    <source>
        <dbReference type="ARBA" id="ARBA00010980"/>
    </source>
</evidence>
<evidence type="ECO:0000256" key="8">
    <source>
        <dbReference type="ARBA" id="ARBA00023180"/>
    </source>
</evidence>
<dbReference type="EC" id="4.2.2.2" evidence="4 10"/>
<evidence type="ECO:0000256" key="1">
    <source>
        <dbReference type="ARBA" id="ARBA00000695"/>
    </source>
</evidence>
<dbReference type="InterPro" id="IPR011050">
    <property type="entry name" value="Pectin_lyase_fold/virulence"/>
</dbReference>
<dbReference type="EMBL" id="VEPZ02000211">
    <property type="protein sequence ID" value="KAE8729858.1"/>
    <property type="molecule type" value="Genomic_DNA"/>
</dbReference>
<reference evidence="13" key="1">
    <citation type="submission" date="2019-09" db="EMBL/GenBank/DDBJ databases">
        <title>Draft genome information of white flower Hibiscus syriacus.</title>
        <authorList>
            <person name="Kim Y.-M."/>
        </authorList>
    </citation>
    <scope>NUCLEOTIDE SEQUENCE [LARGE SCALE GENOMIC DNA]</scope>
    <source>
        <strain evidence="13">YM2019G1</strain>
    </source>
</reference>
<proteinExistence type="inferred from homology"/>
<dbReference type="PRINTS" id="PR00807">
    <property type="entry name" value="AMBALLERGEN"/>
</dbReference>
<evidence type="ECO:0000256" key="10">
    <source>
        <dbReference type="RuleBase" id="RU361123"/>
    </source>
</evidence>
<evidence type="ECO:0000313" key="14">
    <source>
        <dbReference type="Proteomes" id="UP000436088"/>
    </source>
</evidence>
<dbReference type="Pfam" id="PF04431">
    <property type="entry name" value="Pec_lyase_N"/>
    <property type="match status" value="1"/>
</dbReference>
<evidence type="ECO:0000256" key="4">
    <source>
        <dbReference type="ARBA" id="ARBA00012272"/>
    </source>
</evidence>
<name>A0A6A3CRQ0_HIBSY</name>
<keyword evidence="9 10" id="KW-0456">Lyase</keyword>
<keyword evidence="14" id="KW-1185">Reference proteome</keyword>
<dbReference type="SMART" id="SM00656">
    <property type="entry name" value="Amb_all"/>
    <property type="match status" value="1"/>
</dbReference>
<dbReference type="Gene3D" id="2.160.20.10">
    <property type="entry name" value="Single-stranded right-handed beta-helix, Pectin lyase-like"/>
    <property type="match status" value="1"/>
</dbReference>
<protein>
    <recommendedName>
        <fullName evidence="4 10">Pectate lyase</fullName>
        <ecNumber evidence="4 10">4.2.2.2</ecNumber>
    </recommendedName>
</protein>
<feature type="domain" description="Pectate lyase" evidence="12">
    <location>
        <begin position="112"/>
        <end position="308"/>
    </location>
</feature>
<dbReference type="InterPro" id="IPR002022">
    <property type="entry name" value="Pec_lyase"/>
</dbReference>
<sequence>MIVGNPNTRLREASVTKFELNLLARLVSDQGPVDWTLKTIFITGEQDDEYDDYWGEHELKAKENLEKAYNPLPEEVPHHYNERASRERRRGFPVAQPTSSTNAGASIHTGKEIGREQELVISTDDKTIDGRGARVHIAYGAGISIHFARNIIIHNLCIHDIVSGDGGMIRDAESHCGVKKASDGDGISLFGATNVLIDHLSMYQCFDGLIDVIQGSTAITISNCHFTDHNDATVLVASDKYVEDEKMQVTVALNHFGKGLAQRMPRCRFGFAHVINNHYTHWIMSAISGCSHPTIISLGNRYRASSDKITKEVTWRNNAPQEVWKSWDWVSEGDKFVNGAFFTPSGNPNANKKFGGDKILPYEPGRKAPKLSVFSGALECKPGNPC</sequence>
<evidence type="ECO:0000256" key="2">
    <source>
        <dbReference type="ARBA" id="ARBA00005220"/>
    </source>
</evidence>
<evidence type="ECO:0000259" key="12">
    <source>
        <dbReference type="SMART" id="SM00656"/>
    </source>
</evidence>
<keyword evidence="8" id="KW-0325">Glycoprotein</keyword>
<dbReference type="Proteomes" id="UP000436088">
    <property type="component" value="Unassembled WGS sequence"/>
</dbReference>
<comment type="similarity">
    <text evidence="3 10">Belongs to the polysaccharide lyase 1 family.</text>
</comment>
<dbReference type="AlphaFoldDB" id="A0A6A3CRQ0"/>
<dbReference type="UniPathway" id="UPA00545">
    <property type="reaction ID" value="UER00824"/>
</dbReference>
<evidence type="ECO:0000256" key="11">
    <source>
        <dbReference type="SAM" id="MobiDB-lite"/>
    </source>
</evidence>
<dbReference type="Pfam" id="PF00544">
    <property type="entry name" value="Pectate_lyase_4"/>
    <property type="match status" value="1"/>
</dbReference>
<dbReference type="InterPro" id="IPR007524">
    <property type="entry name" value="Pec_lyase_N"/>
</dbReference>
<dbReference type="GO" id="GO:0045490">
    <property type="term" value="P:pectin catabolic process"/>
    <property type="evidence" value="ECO:0007669"/>
    <property type="project" value="UniProtKB-UniPathway"/>
</dbReference>
<keyword evidence="6" id="KW-0732">Signal</keyword>
<dbReference type="InterPro" id="IPR018082">
    <property type="entry name" value="AmbAllergen"/>
</dbReference>
<dbReference type="PANTHER" id="PTHR31683:SF208">
    <property type="entry name" value="PECTATE LYASE"/>
    <property type="match status" value="1"/>
</dbReference>